<dbReference type="HOGENOM" id="CLU_2695938_0_0_2"/>
<gene>
    <name evidence="2" type="ordered locus">YN1551_0584</name>
</gene>
<organism evidence="2 3">
    <name type="scientific">Saccharolobus islandicus (strain Y.N.15.51 / Yellowstone #2)</name>
    <name type="common">Sulfolobus islandicus</name>
    <dbReference type="NCBI Taxonomy" id="419942"/>
    <lineage>
        <taxon>Archaea</taxon>
        <taxon>Thermoproteota</taxon>
        <taxon>Thermoprotei</taxon>
        <taxon>Sulfolobales</taxon>
        <taxon>Sulfolobaceae</taxon>
        <taxon>Saccharolobus</taxon>
    </lineage>
</organism>
<sequence>MYIHPYSGFKPNFRSELEVKLTVELYAQGSQRSTPQSDLYYTDLTNMFYIRKSVFLLVLKILVYANAICYSNL</sequence>
<keyword evidence="1" id="KW-1133">Transmembrane helix</keyword>
<evidence type="ECO:0000256" key="1">
    <source>
        <dbReference type="SAM" id="Phobius"/>
    </source>
</evidence>
<keyword evidence="1" id="KW-0812">Transmembrane</keyword>
<evidence type="ECO:0000313" key="3">
    <source>
        <dbReference type="Proteomes" id="UP000006818"/>
    </source>
</evidence>
<evidence type="ECO:0000313" key="2">
    <source>
        <dbReference type="EMBL" id="ACP47726.1"/>
    </source>
</evidence>
<reference evidence="2 3" key="1">
    <citation type="journal article" date="2009" name="Proc. Natl. Acad. Sci. U.S.A.">
        <title>Biogeography of the Sulfolobus islandicus pan-genome.</title>
        <authorList>
            <person name="Reno M.L."/>
            <person name="Held N.L."/>
            <person name="Fields C.J."/>
            <person name="Burke P.V."/>
            <person name="Whitaker R.J."/>
        </authorList>
    </citation>
    <scope>NUCLEOTIDE SEQUENCE [LARGE SCALE GENOMIC DNA]</scope>
    <source>
        <strain evidence="3">Y.N.15.51 / Yellowstone #2</strain>
    </source>
</reference>
<dbReference type="KEGG" id="sin:YN1551_0584"/>
<name>C3NLX8_SACI1</name>
<feature type="transmembrane region" description="Helical" evidence="1">
    <location>
        <begin position="49"/>
        <end position="70"/>
    </location>
</feature>
<accession>C3NLX8</accession>
<protein>
    <submittedName>
        <fullName evidence="2">Uncharacterized protein</fullName>
    </submittedName>
</protein>
<dbReference type="EMBL" id="CP001404">
    <property type="protein sequence ID" value="ACP47726.1"/>
    <property type="molecule type" value="Genomic_DNA"/>
</dbReference>
<dbReference type="AlphaFoldDB" id="C3NLX8"/>
<proteinExistence type="predicted"/>
<dbReference type="Proteomes" id="UP000006818">
    <property type="component" value="Chromosome"/>
</dbReference>
<keyword evidence="1" id="KW-0472">Membrane</keyword>